<evidence type="ECO:0000259" key="8">
    <source>
        <dbReference type="Pfam" id="PF04239"/>
    </source>
</evidence>
<name>A0A5B8Z8C8_CYTDA</name>
<keyword evidence="6 7" id="KW-0472">Membrane</keyword>
<dbReference type="PANTHER" id="PTHR34582">
    <property type="entry name" value="UPF0702 TRANSMEMBRANE PROTEIN YCAP"/>
    <property type="match status" value="1"/>
</dbReference>
<dbReference type="PANTHER" id="PTHR34582:SF5">
    <property type="entry name" value="UPF0702 TRANSMEMBRANE PROTEIN YETF"/>
    <property type="match status" value="1"/>
</dbReference>
<feature type="transmembrane region" description="Helical" evidence="7">
    <location>
        <begin position="42"/>
        <end position="60"/>
    </location>
</feature>
<accession>A0A5B8Z8C8</accession>
<dbReference type="AlphaFoldDB" id="A0A5B8Z8C8"/>
<dbReference type="KEGG" id="bda:FSZ17_19960"/>
<organism evidence="9 10">
    <name type="scientific">Cytobacillus dafuensis</name>
    <name type="common">Bacillus dafuensis</name>
    <dbReference type="NCBI Taxonomy" id="1742359"/>
    <lineage>
        <taxon>Bacteria</taxon>
        <taxon>Bacillati</taxon>
        <taxon>Bacillota</taxon>
        <taxon>Bacilli</taxon>
        <taxon>Bacillales</taxon>
        <taxon>Bacillaceae</taxon>
        <taxon>Cytobacillus</taxon>
    </lineage>
</organism>
<keyword evidence="10" id="KW-1185">Reference proteome</keyword>
<feature type="transmembrane region" description="Helical" evidence="7">
    <location>
        <begin position="72"/>
        <end position="89"/>
    </location>
</feature>
<evidence type="ECO:0000256" key="5">
    <source>
        <dbReference type="ARBA" id="ARBA00022989"/>
    </source>
</evidence>
<dbReference type="InterPro" id="IPR023090">
    <property type="entry name" value="UPF0702_alpha/beta_dom_sf"/>
</dbReference>
<protein>
    <submittedName>
        <fullName evidence="9">DUF421 domain-containing protein</fullName>
    </submittedName>
</protein>
<gene>
    <name evidence="9" type="ORF">FSZ17_19960</name>
</gene>
<evidence type="ECO:0000256" key="3">
    <source>
        <dbReference type="ARBA" id="ARBA00022475"/>
    </source>
</evidence>
<dbReference type="STRING" id="1742359.GCA_001439625_03519"/>
<keyword evidence="4 7" id="KW-0812">Transmembrane</keyword>
<sequence length="234" mass="26410">MDFFHSQESLTAMQWILRALVAYFFLIIVVKVMGQRSISQLSLLDFAIALVIGNLIAHPLSDEQLGLKGSMITMSVLVILYASSVFITLKSIKLRRIVLPEPFPLIRNGQIMSRSLTKARISVDDLLSAARKEKIDDIKKISLALWEPDGTISFFMSPAFQTITRSDLNIISEPFDFPKTVVREGRVDQNVLKQIGKEENWLLSTLKTNHNAEISNVILATVDSNNQLNLFLYK</sequence>
<evidence type="ECO:0000256" key="7">
    <source>
        <dbReference type="SAM" id="Phobius"/>
    </source>
</evidence>
<dbReference type="Proteomes" id="UP000321555">
    <property type="component" value="Chromosome"/>
</dbReference>
<dbReference type="OrthoDB" id="1899680at2"/>
<evidence type="ECO:0000313" key="10">
    <source>
        <dbReference type="Proteomes" id="UP000321555"/>
    </source>
</evidence>
<comment type="similarity">
    <text evidence="2">Belongs to the UPF0702 family.</text>
</comment>
<dbReference type="GO" id="GO:0005886">
    <property type="term" value="C:plasma membrane"/>
    <property type="evidence" value="ECO:0007669"/>
    <property type="project" value="UniProtKB-SubCell"/>
</dbReference>
<keyword evidence="3" id="KW-1003">Cell membrane</keyword>
<evidence type="ECO:0000313" key="9">
    <source>
        <dbReference type="EMBL" id="QED49352.1"/>
    </source>
</evidence>
<keyword evidence="5 7" id="KW-1133">Transmembrane helix</keyword>
<reference evidence="10" key="1">
    <citation type="submission" date="2019-08" db="EMBL/GenBank/DDBJ databases">
        <authorList>
            <person name="Zheng X."/>
        </authorList>
    </citation>
    <scope>NUCLEOTIDE SEQUENCE [LARGE SCALE GENOMIC DNA]</scope>
    <source>
        <strain evidence="10">FJAT-25496</strain>
    </source>
</reference>
<dbReference type="RefSeq" id="WP_057773633.1">
    <property type="nucleotide sequence ID" value="NZ_CP042593.1"/>
</dbReference>
<evidence type="ECO:0000256" key="2">
    <source>
        <dbReference type="ARBA" id="ARBA00006448"/>
    </source>
</evidence>
<evidence type="ECO:0000256" key="6">
    <source>
        <dbReference type="ARBA" id="ARBA00023136"/>
    </source>
</evidence>
<dbReference type="EMBL" id="CP042593">
    <property type="protein sequence ID" value="QED49352.1"/>
    <property type="molecule type" value="Genomic_DNA"/>
</dbReference>
<dbReference type="Gene3D" id="3.30.240.20">
    <property type="entry name" value="bsu07140 like domains"/>
    <property type="match status" value="2"/>
</dbReference>
<proteinExistence type="inferred from homology"/>
<dbReference type="InterPro" id="IPR007353">
    <property type="entry name" value="DUF421"/>
</dbReference>
<evidence type="ECO:0000256" key="1">
    <source>
        <dbReference type="ARBA" id="ARBA00004651"/>
    </source>
</evidence>
<evidence type="ECO:0000256" key="4">
    <source>
        <dbReference type="ARBA" id="ARBA00022692"/>
    </source>
</evidence>
<dbReference type="Pfam" id="PF04239">
    <property type="entry name" value="DUF421"/>
    <property type="match status" value="1"/>
</dbReference>
<comment type="subcellular location">
    <subcellularLocation>
        <location evidence="1">Cell membrane</location>
        <topology evidence="1">Multi-pass membrane protein</topology>
    </subcellularLocation>
</comment>
<feature type="transmembrane region" description="Helical" evidence="7">
    <location>
        <begin position="12"/>
        <end position="30"/>
    </location>
</feature>
<feature type="domain" description="YetF C-terminal" evidence="8">
    <location>
        <begin position="90"/>
        <end position="223"/>
    </location>
</feature>